<dbReference type="EMBL" id="FIZX01000001">
    <property type="protein sequence ID" value="CZF77196.1"/>
    <property type="molecule type" value="Genomic_DNA"/>
</dbReference>
<name>A0A128ETA9_9GAMM</name>
<dbReference type="Proteomes" id="UP000071641">
    <property type="component" value="Unassembled WGS sequence"/>
</dbReference>
<dbReference type="STRING" id="1796497.GCE9029_00064"/>
<evidence type="ECO:0000313" key="1">
    <source>
        <dbReference type="EMBL" id="CZF77196.1"/>
    </source>
</evidence>
<gene>
    <name evidence="1" type="ORF">GCE9029_00064</name>
</gene>
<dbReference type="AlphaFoldDB" id="A0A128ETA9"/>
<dbReference type="RefSeq" id="WP_062660557.1">
    <property type="nucleotide sequence ID" value="NZ_FIZX01000001.1"/>
</dbReference>
<proteinExistence type="predicted"/>
<evidence type="ECO:0008006" key="3">
    <source>
        <dbReference type="Google" id="ProtNLM"/>
    </source>
</evidence>
<dbReference type="OrthoDB" id="5868871at2"/>
<protein>
    <recommendedName>
        <fullName evidence="3">Terminase small subunit</fullName>
    </recommendedName>
</protein>
<organism evidence="1 2">
    <name type="scientific">Grimontia celer</name>
    <dbReference type="NCBI Taxonomy" id="1796497"/>
    <lineage>
        <taxon>Bacteria</taxon>
        <taxon>Pseudomonadati</taxon>
        <taxon>Pseudomonadota</taxon>
        <taxon>Gammaproteobacteria</taxon>
        <taxon>Vibrionales</taxon>
        <taxon>Vibrionaceae</taxon>
        <taxon>Grimontia</taxon>
    </lineage>
</organism>
<keyword evidence="2" id="KW-1185">Reference proteome</keyword>
<accession>A0A128ETA9</accession>
<reference evidence="2" key="1">
    <citation type="submission" date="2016-02" db="EMBL/GenBank/DDBJ databases">
        <authorList>
            <person name="Rodrigo-Torres Lidia"/>
            <person name="Arahal R.David."/>
        </authorList>
    </citation>
    <scope>NUCLEOTIDE SEQUENCE [LARGE SCALE GENOMIC DNA]</scope>
    <source>
        <strain evidence="2">CECT 9029</strain>
    </source>
</reference>
<sequence>MPAPHGNLNNNKYKPEYATQAHKLCLMGARDQDLADFFEVHRDTIHHWGKLYPDFEQAKRSGKMKADAEVAYCLFQRATGITLRKQRVTSKGEVLNVEEELPGDVRAMEFWLKCRNRHDWNPKQQIQIAGDSQHPLAFLLNEVGNNGTESPALPSKK</sequence>
<evidence type="ECO:0000313" key="2">
    <source>
        <dbReference type="Proteomes" id="UP000071641"/>
    </source>
</evidence>